<dbReference type="EMBL" id="JAPCWZ010000006">
    <property type="protein sequence ID" value="KAK8860124.1"/>
    <property type="molecule type" value="Genomic_DNA"/>
</dbReference>
<evidence type="ECO:0000313" key="3">
    <source>
        <dbReference type="Proteomes" id="UP001390339"/>
    </source>
</evidence>
<organism evidence="2 3">
    <name type="scientific">Apiospora arundinis</name>
    <dbReference type="NCBI Taxonomy" id="335852"/>
    <lineage>
        <taxon>Eukaryota</taxon>
        <taxon>Fungi</taxon>
        <taxon>Dikarya</taxon>
        <taxon>Ascomycota</taxon>
        <taxon>Pezizomycotina</taxon>
        <taxon>Sordariomycetes</taxon>
        <taxon>Xylariomycetidae</taxon>
        <taxon>Amphisphaeriales</taxon>
        <taxon>Apiosporaceae</taxon>
        <taxon>Apiospora</taxon>
    </lineage>
</organism>
<comment type="caution">
    <text evidence="2">The sequence shown here is derived from an EMBL/GenBank/DDBJ whole genome shotgun (WGS) entry which is preliminary data.</text>
</comment>
<sequence length="304" mass="32942">MSMGLCNWAPQPPSSSSLSRPTSSAQTTAFFDAMLGRQPSSAPAHLTSVLYIPPHDHNTTHLPMYEAGDSYRDAVGGSKMGSTLYLFKLSTMARPRGDGTSHRVAYHANMQRPAAVDDGVMISAQKRELGNQGAETRLTLPPSSNGAPQRILIESPEGSIEMDTFFPIPPSARGSNKIHHPYFGLDVPLARDIAPTRLEWQVHPVENGPLRYTLANKDAPACIHAIYYDAGCSKILSHGSSEGVLLLPERSEGKEETAAMEGIVVASILGVLWQVRTLHGATSVPPKRAKHIGQFRRVVSCFHT</sequence>
<dbReference type="Proteomes" id="UP001390339">
    <property type="component" value="Unassembled WGS sequence"/>
</dbReference>
<proteinExistence type="predicted"/>
<gene>
    <name evidence="2" type="ORF">PGQ11_010858</name>
</gene>
<name>A0ABR2IAV2_9PEZI</name>
<evidence type="ECO:0000256" key="1">
    <source>
        <dbReference type="SAM" id="MobiDB-lite"/>
    </source>
</evidence>
<protein>
    <submittedName>
        <fullName evidence="2">Uncharacterized protein</fullName>
    </submittedName>
</protein>
<reference evidence="2 3" key="1">
    <citation type="journal article" date="2024" name="IMA Fungus">
        <title>Apiospora arundinis, a panoply of carbohydrate-active enzymes and secondary metabolites.</title>
        <authorList>
            <person name="Sorensen T."/>
            <person name="Petersen C."/>
            <person name="Muurmann A.T."/>
            <person name="Christiansen J.V."/>
            <person name="Brundto M.L."/>
            <person name="Overgaard C.K."/>
            <person name="Boysen A.T."/>
            <person name="Wollenberg R.D."/>
            <person name="Larsen T.O."/>
            <person name="Sorensen J.L."/>
            <person name="Nielsen K.L."/>
            <person name="Sondergaard T.E."/>
        </authorList>
    </citation>
    <scope>NUCLEOTIDE SEQUENCE [LARGE SCALE GENOMIC DNA]</scope>
    <source>
        <strain evidence="2 3">AAU 773</strain>
    </source>
</reference>
<feature type="compositionally biased region" description="Low complexity" evidence="1">
    <location>
        <begin position="14"/>
        <end position="23"/>
    </location>
</feature>
<evidence type="ECO:0000313" key="2">
    <source>
        <dbReference type="EMBL" id="KAK8860124.1"/>
    </source>
</evidence>
<accession>A0ABR2IAV2</accession>
<feature type="region of interest" description="Disordered" evidence="1">
    <location>
        <begin position="1"/>
        <end position="23"/>
    </location>
</feature>
<keyword evidence="3" id="KW-1185">Reference proteome</keyword>